<dbReference type="Gene3D" id="3.30.70.100">
    <property type="match status" value="1"/>
</dbReference>
<name>A0A1S8YS11_9GAMM</name>
<feature type="transmembrane region" description="Helical" evidence="8">
    <location>
        <begin position="73"/>
        <end position="96"/>
    </location>
</feature>
<dbReference type="GO" id="GO:0008381">
    <property type="term" value="F:mechanosensitive monoatomic ion channel activity"/>
    <property type="evidence" value="ECO:0007669"/>
    <property type="project" value="UniProtKB-ARBA"/>
</dbReference>
<dbReference type="InterPro" id="IPR023408">
    <property type="entry name" value="MscS_beta-dom_sf"/>
</dbReference>
<dbReference type="InterPro" id="IPR049142">
    <property type="entry name" value="MS_channel_1st"/>
</dbReference>
<sequence length="365" mass="41214">MDILLTSDNILRLTILVICFGISMFLRRYKNEHHDTKYYLVRQASKFLTQSVIIIIIGNYVDDLARGVHSDLITGAFVNLICISLIAILFLGKSFLFIDRIESKHVRKGNDITNARIFARGLKITLVLIIILLFGKHFGMSLSGLLTFGGIGGLAIGMAGKDILSNFFSGIVLYFERPFKIGDWIRSPDRNIEGTVKEIGWRTTKIVTFDMRPLYVPNSLFTTISVENPGRMSNRRISTTIGLRYEDADKIGDVAEEIRIFLKKHPDIDQGRTILVYFNGFGESSLNIMVYCFTKTKLWEEWLKVQQSVFLAIIGVVKKHHADFAFPSRTLYIDRGESEDAGRTAQPAPFTAPPLTPHASVVRET</sequence>
<evidence type="ECO:0000259" key="10">
    <source>
        <dbReference type="Pfam" id="PF21082"/>
    </source>
</evidence>
<feature type="region of interest" description="Disordered" evidence="7">
    <location>
        <begin position="338"/>
        <end position="365"/>
    </location>
</feature>
<dbReference type="InterPro" id="IPR049278">
    <property type="entry name" value="MS_channel_C"/>
</dbReference>
<dbReference type="PANTHER" id="PTHR43634">
    <property type="entry name" value="OW CONDUCTANCE MECHANOSENSITIVE CHANNEL"/>
    <property type="match status" value="1"/>
</dbReference>
<evidence type="ECO:0000259" key="9">
    <source>
        <dbReference type="Pfam" id="PF00924"/>
    </source>
</evidence>
<organism evidence="12 13">
    <name type="scientific">Izhakiella australiensis</name>
    <dbReference type="NCBI Taxonomy" id="1926881"/>
    <lineage>
        <taxon>Bacteria</taxon>
        <taxon>Pseudomonadati</taxon>
        <taxon>Pseudomonadota</taxon>
        <taxon>Gammaproteobacteria</taxon>
        <taxon>Enterobacterales</taxon>
        <taxon>Erwiniaceae</taxon>
        <taxon>Izhakiella</taxon>
    </lineage>
</organism>
<dbReference type="OrthoDB" id="9775207at2"/>
<dbReference type="SUPFAM" id="SSF50182">
    <property type="entry name" value="Sm-like ribonucleoproteins"/>
    <property type="match status" value="1"/>
</dbReference>
<evidence type="ECO:0000313" key="12">
    <source>
        <dbReference type="EMBL" id="OON41864.1"/>
    </source>
</evidence>
<dbReference type="Pfam" id="PF21088">
    <property type="entry name" value="MS_channel_1st"/>
    <property type="match status" value="1"/>
</dbReference>
<dbReference type="STRING" id="1926881.BTJ39_01525"/>
<dbReference type="InterPro" id="IPR006685">
    <property type="entry name" value="MscS_channel_2nd"/>
</dbReference>
<dbReference type="PROSITE" id="PS01246">
    <property type="entry name" value="UPF0003"/>
    <property type="match status" value="1"/>
</dbReference>
<keyword evidence="4 8" id="KW-0812">Transmembrane</keyword>
<comment type="similarity">
    <text evidence="2">Belongs to the MscS (TC 1.A.23) family.</text>
</comment>
<dbReference type="EMBL" id="MRUL01000001">
    <property type="protein sequence ID" value="OON41864.1"/>
    <property type="molecule type" value="Genomic_DNA"/>
</dbReference>
<evidence type="ECO:0000256" key="4">
    <source>
        <dbReference type="ARBA" id="ARBA00022692"/>
    </source>
</evidence>
<dbReference type="GO" id="GO:0005886">
    <property type="term" value="C:plasma membrane"/>
    <property type="evidence" value="ECO:0007669"/>
    <property type="project" value="UniProtKB-SubCell"/>
</dbReference>
<feature type="transmembrane region" description="Helical" evidence="8">
    <location>
        <begin position="38"/>
        <end position="61"/>
    </location>
</feature>
<dbReference type="SUPFAM" id="SSF82689">
    <property type="entry name" value="Mechanosensitive channel protein MscS (YggB), C-terminal domain"/>
    <property type="match status" value="1"/>
</dbReference>
<dbReference type="PANTHER" id="PTHR43634:SF2">
    <property type="entry name" value="LOW CONDUCTANCE MECHANOSENSITIVE CHANNEL YNAI"/>
    <property type="match status" value="1"/>
</dbReference>
<dbReference type="InterPro" id="IPR011014">
    <property type="entry name" value="MscS_channel_TM-2"/>
</dbReference>
<reference evidence="12 13" key="1">
    <citation type="submission" date="2016-12" db="EMBL/GenBank/DDBJ databases">
        <title>Izhakiella australiana sp. nov. of genus Izhakiella isolated from Australian desert.</title>
        <authorList>
            <person name="Ji M."/>
        </authorList>
    </citation>
    <scope>NUCLEOTIDE SEQUENCE [LARGE SCALE GENOMIC DNA]</scope>
    <source>
        <strain evidence="12 13">D4N98</strain>
    </source>
</reference>
<evidence type="ECO:0000256" key="5">
    <source>
        <dbReference type="ARBA" id="ARBA00022989"/>
    </source>
</evidence>
<feature type="transmembrane region" description="Helical" evidence="8">
    <location>
        <begin position="6"/>
        <end position="26"/>
    </location>
</feature>
<gene>
    <name evidence="12" type="ORF">BTJ39_01525</name>
</gene>
<comment type="caution">
    <text evidence="12">The sequence shown here is derived from an EMBL/GenBank/DDBJ whole genome shotgun (WGS) entry which is preliminary data.</text>
</comment>
<feature type="domain" description="Mechanosensitive ion channel transmembrane helices 2/3" evidence="11">
    <location>
        <begin position="122"/>
        <end position="161"/>
    </location>
</feature>
<evidence type="ECO:0000256" key="8">
    <source>
        <dbReference type="SAM" id="Phobius"/>
    </source>
</evidence>
<keyword evidence="13" id="KW-1185">Reference proteome</keyword>
<dbReference type="Pfam" id="PF21082">
    <property type="entry name" value="MS_channel_3rd"/>
    <property type="match status" value="1"/>
</dbReference>
<feature type="domain" description="Mechanosensitive ion channel MscS" evidence="9">
    <location>
        <begin position="162"/>
        <end position="229"/>
    </location>
</feature>
<dbReference type="Gene3D" id="1.10.287.1260">
    <property type="match status" value="1"/>
</dbReference>
<evidence type="ECO:0000256" key="1">
    <source>
        <dbReference type="ARBA" id="ARBA00004651"/>
    </source>
</evidence>
<proteinExistence type="inferred from homology"/>
<dbReference type="InterPro" id="IPR006686">
    <property type="entry name" value="MscS_channel_CS"/>
</dbReference>
<evidence type="ECO:0000256" key="2">
    <source>
        <dbReference type="ARBA" id="ARBA00008017"/>
    </source>
</evidence>
<evidence type="ECO:0000313" key="13">
    <source>
        <dbReference type="Proteomes" id="UP000190667"/>
    </source>
</evidence>
<evidence type="ECO:0000256" key="3">
    <source>
        <dbReference type="ARBA" id="ARBA00022475"/>
    </source>
</evidence>
<evidence type="ECO:0000256" key="6">
    <source>
        <dbReference type="ARBA" id="ARBA00023136"/>
    </source>
</evidence>
<keyword evidence="6 8" id="KW-0472">Membrane</keyword>
<dbReference type="InterPro" id="IPR045042">
    <property type="entry name" value="YnaI-like"/>
</dbReference>
<dbReference type="AlphaFoldDB" id="A0A1S8YS11"/>
<dbReference type="SUPFAM" id="SSF82861">
    <property type="entry name" value="Mechanosensitive channel protein MscS (YggB), transmembrane region"/>
    <property type="match status" value="1"/>
</dbReference>
<accession>A0A1S8YS11</accession>
<dbReference type="Proteomes" id="UP000190667">
    <property type="component" value="Unassembled WGS sequence"/>
</dbReference>
<keyword evidence="3" id="KW-1003">Cell membrane</keyword>
<keyword evidence="5 8" id="KW-1133">Transmembrane helix</keyword>
<dbReference type="InterPro" id="IPR010920">
    <property type="entry name" value="LSM_dom_sf"/>
</dbReference>
<protein>
    <submittedName>
        <fullName evidence="12">Mechanosensitive ion channel protein MscS</fullName>
    </submittedName>
</protein>
<evidence type="ECO:0000256" key="7">
    <source>
        <dbReference type="SAM" id="MobiDB-lite"/>
    </source>
</evidence>
<comment type="subcellular location">
    <subcellularLocation>
        <location evidence="1">Cell membrane</location>
        <topology evidence="1">Multi-pass membrane protein</topology>
    </subcellularLocation>
</comment>
<evidence type="ECO:0000259" key="11">
    <source>
        <dbReference type="Pfam" id="PF21088"/>
    </source>
</evidence>
<feature type="domain" description="Mechanosensitive ion channel MscS C-terminal" evidence="10">
    <location>
        <begin position="238"/>
        <end position="324"/>
    </location>
</feature>
<dbReference type="Gene3D" id="2.30.30.60">
    <property type="match status" value="1"/>
</dbReference>
<dbReference type="Pfam" id="PF00924">
    <property type="entry name" value="MS_channel_2nd"/>
    <property type="match status" value="1"/>
</dbReference>
<dbReference type="InterPro" id="IPR011066">
    <property type="entry name" value="MscS_channel_C_sf"/>
</dbReference>